<evidence type="ECO:0008006" key="2">
    <source>
        <dbReference type="Google" id="ProtNLM"/>
    </source>
</evidence>
<gene>
    <name evidence="1" type="ORF">ENJ61_03820</name>
</gene>
<comment type="caution">
    <text evidence="1">The sequence shown here is derived from an EMBL/GenBank/DDBJ whole genome shotgun (WGS) entry which is preliminary data.</text>
</comment>
<reference evidence="1" key="1">
    <citation type="journal article" date="2020" name="mSystems">
        <title>Genome- and Community-Level Interaction Insights into Carbon Utilization and Element Cycling Functions of Hydrothermarchaeota in Hydrothermal Sediment.</title>
        <authorList>
            <person name="Zhou Z."/>
            <person name="Liu Y."/>
            <person name="Xu W."/>
            <person name="Pan J."/>
            <person name="Luo Z.H."/>
            <person name="Li M."/>
        </authorList>
    </citation>
    <scope>NUCLEOTIDE SEQUENCE [LARGE SCALE GENOMIC DNA]</scope>
    <source>
        <strain evidence="1">HyVt-501</strain>
    </source>
</reference>
<proteinExistence type="predicted"/>
<evidence type="ECO:0000313" key="1">
    <source>
        <dbReference type="EMBL" id="HHJ64015.1"/>
    </source>
</evidence>
<organism evidence="1">
    <name type="scientific">Aquifex aeolicus</name>
    <dbReference type="NCBI Taxonomy" id="63363"/>
    <lineage>
        <taxon>Bacteria</taxon>
        <taxon>Pseudomonadati</taxon>
        <taxon>Aquificota</taxon>
        <taxon>Aquificia</taxon>
        <taxon>Aquificales</taxon>
        <taxon>Aquificaceae</taxon>
        <taxon>Aquifex</taxon>
    </lineage>
</organism>
<protein>
    <recommendedName>
        <fullName evidence="2">DUF47 family protein</fullName>
    </recommendedName>
</protein>
<dbReference type="EMBL" id="DRNB01000142">
    <property type="protein sequence ID" value="HHJ64015.1"/>
    <property type="molecule type" value="Genomic_DNA"/>
</dbReference>
<name>A0A7C5Q8E6_AQUAO</name>
<sequence>MEVAPYYVLLAKLEEEISFQRKVVNTFLFLQQRIPPEATLKSMDVLRRLIQNLRLITLVLEELESMTDRYAREQALLLSSESLSLATLLLPAMEMASPLFLESIRVYEESILDRIESVVESIENSLQDYEELATDEVVQTVEDIVRTLEYHLRIGERTLGRIL</sequence>
<dbReference type="Proteomes" id="UP000885792">
    <property type="component" value="Unassembled WGS sequence"/>
</dbReference>
<dbReference type="AlphaFoldDB" id="A0A7C5Q8E6"/>
<accession>A0A7C5Q8E6</accession>